<dbReference type="InterPro" id="IPR014284">
    <property type="entry name" value="RNA_pol_sigma-70_dom"/>
</dbReference>
<dbReference type="InterPro" id="IPR013325">
    <property type="entry name" value="RNA_pol_sigma_r2"/>
</dbReference>
<dbReference type="EMBL" id="JAHJDP010000018">
    <property type="protein sequence ID" value="MBU2689798.1"/>
    <property type="molecule type" value="Genomic_DNA"/>
</dbReference>
<dbReference type="Proteomes" id="UP000777784">
    <property type="component" value="Unassembled WGS sequence"/>
</dbReference>
<dbReference type="NCBIfam" id="TIGR02937">
    <property type="entry name" value="sigma70-ECF"/>
    <property type="match status" value="1"/>
</dbReference>
<evidence type="ECO:0000256" key="5">
    <source>
        <dbReference type="ARBA" id="ARBA00023163"/>
    </source>
</evidence>
<keyword evidence="2" id="KW-0805">Transcription regulation</keyword>
<keyword evidence="3" id="KW-0731">Sigma factor</keyword>
<dbReference type="AlphaFoldDB" id="A0A948WBA9"/>
<evidence type="ECO:0000256" key="3">
    <source>
        <dbReference type="ARBA" id="ARBA00023082"/>
    </source>
</evidence>
<dbReference type="PANTHER" id="PTHR43133:SF8">
    <property type="entry name" value="RNA POLYMERASE SIGMA FACTOR HI_1459-RELATED"/>
    <property type="match status" value="1"/>
</dbReference>
<sequence>MEACALDGREEINIRLCQRGQREAFEPLVRQYGPWAFRFALGMVRDEDTAKDLSQEAFIRAYRAIKTFNPDLPFYPWFHQILRRICLDHLRRKRPTVAVEELDNILSDTDGRDMARARETAECQERVRIAMNCLPAKDREILVLREFQEMSYVEIASLLDVPRGTVMSRLYYARRRLRDEYNRLIGREETHHPSAESEEE</sequence>
<dbReference type="Pfam" id="PF08281">
    <property type="entry name" value="Sigma70_r4_2"/>
    <property type="match status" value="1"/>
</dbReference>
<evidence type="ECO:0000256" key="1">
    <source>
        <dbReference type="ARBA" id="ARBA00010641"/>
    </source>
</evidence>
<dbReference type="InterPro" id="IPR036388">
    <property type="entry name" value="WH-like_DNA-bd_sf"/>
</dbReference>
<dbReference type="InterPro" id="IPR013324">
    <property type="entry name" value="RNA_pol_sigma_r3/r4-like"/>
</dbReference>
<dbReference type="SUPFAM" id="SSF88659">
    <property type="entry name" value="Sigma3 and sigma4 domains of RNA polymerase sigma factors"/>
    <property type="match status" value="1"/>
</dbReference>
<evidence type="ECO:0000259" key="7">
    <source>
        <dbReference type="Pfam" id="PF08281"/>
    </source>
</evidence>
<dbReference type="InterPro" id="IPR013249">
    <property type="entry name" value="RNA_pol_sigma70_r4_t2"/>
</dbReference>
<evidence type="ECO:0000256" key="4">
    <source>
        <dbReference type="ARBA" id="ARBA00023125"/>
    </source>
</evidence>
<keyword evidence="5" id="KW-0804">Transcription</keyword>
<comment type="similarity">
    <text evidence="1">Belongs to the sigma-70 factor family. ECF subfamily.</text>
</comment>
<evidence type="ECO:0000259" key="6">
    <source>
        <dbReference type="Pfam" id="PF04542"/>
    </source>
</evidence>
<dbReference type="CDD" id="cd06171">
    <property type="entry name" value="Sigma70_r4"/>
    <property type="match status" value="1"/>
</dbReference>
<organism evidence="8 9">
    <name type="scientific">Eiseniibacteriota bacterium</name>
    <dbReference type="NCBI Taxonomy" id="2212470"/>
    <lineage>
        <taxon>Bacteria</taxon>
        <taxon>Candidatus Eiseniibacteriota</taxon>
    </lineage>
</organism>
<evidence type="ECO:0000313" key="8">
    <source>
        <dbReference type="EMBL" id="MBU2689798.1"/>
    </source>
</evidence>
<dbReference type="Pfam" id="PF04542">
    <property type="entry name" value="Sigma70_r2"/>
    <property type="match status" value="1"/>
</dbReference>
<evidence type="ECO:0000313" key="9">
    <source>
        <dbReference type="Proteomes" id="UP000777784"/>
    </source>
</evidence>
<dbReference type="Gene3D" id="1.10.1740.10">
    <property type="match status" value="1"/>
</dbReference>
<dbReference type="InterPro" id="IPR039425">
    <property type="entry name" value="RNA_pol_sigma-70-like"/>
</dbReference>
<feature type="domain" description="RNA polymerase sigma factor 70 region 4 type 2" evidence="7">
    <location>
        <begin position="128"/>
        <end position="177"/>
    </location>
</feature>
<dbReference type="GO" id="GO:0003677">
    <property type="term" value="F:DNA binding"/>
    <property type="evidence" value="ECO:0007669"/>
    <property type="project" value="UniProtKB-KW"/>
</dbReference>
<accession>A0A948WBA9</accession>
<protein>
    <submittedName>
        <fullName evidence="8">Sigma-70 family RNA polymerase sigma factor</fullName>
    </submittedName>
</protein>
<proteinExistence type="inferred from homology"/>
<dbReference type="GO" id="GO:0016987">
    <property type="term" value="F:sigma factor activity"/>
    <property type="evidence" value="ECO:0007669"/>
    <property type="project" value="UniProtKB-KW"/>
</dbReference>
<feature type="domain" description="RNA polymerase sigma-70 region 2" evidence="6">
    <location>
        <begin position="28"/>
        <end position="94"/>
    </location>
</feature>
<keyword evidence="4" id="KW-0238">DNA-binding</keyword>
<dbReference type="GO" id="GO:0006352">
    <property type="term" value="P:DNA-templated transcription initiation"/>
    <property type="evidence" value="ECO:0007669"/>
    <property type="project" value="InterPro"/>
</dbReference>
<dbReference type="Gene3D" id="1.10.10.10">
    <property type="entry name" value="Winged helix-like DNA-binding domain superfamily/Winged helix DNA-binding domain"/>
    <property type="match status" value="1"/>
</dbReference>
<dbReference type="PANTHER" id="PTHR43133">
    <property type="entry name" value="RNA POLYMERASE ECF-TYPE SIGMA FACTO"/>
    <property type="match status" value="1"/>
</dbReference>
<comment type="caution">
    <text evidence="8">The sequence shown here is derived from an EMBL/GenBank/DDBJ whole genome shotgun (WGS) entry which is preliminary data.</text>
</comment>
<name>A0A948WBA9_UNCEI</name>
<dbReference type="SUPFAM" id="SSF88946">
    <property type="entry name" value="Sigma2 domain of RNA polymerase sigma factors"/>
    <property type="match status" value="1"/>
</dbReference>
<dbReference type="InterPro" id="IPR007627">
    <property type="entry name" value="RNA_pol_sigma70_r2"/>
</dbReference>
<evidence type="ECO:0000256" key="2">
    <source>
        <dbReference type="ARBA" id="ARBA00023015"/>
    </source>
</evidence>
<gene>
    <name evidence="8" type="ORF">KJ970_02645</name>
</gene>
<reference evidence="8" key="1">
    <citation type="submission" date="2021-05" db="EMBL/GenBank/DDBJ databases">
        <title>Energy efficiency and biological interactions define the core microbiome of deep oligotrophic groundwater.</title>
        <authorList>
            <person name="Mehrshad M."/>
            <person name="Lopez-Fernandez M."/>
            <person name="Bell E."/>
            <person name="Bernier-Latmani R."/>
            <person name="Bertilsson S."/>
            <person name="Dopson M."/>
        </authorList>
    </citation>
    <scope>NUCLEOTIDE SEQUENCE</scope>
    <source>
        <strain evidence="8">Modern_marine.mb.64</strain>
    </source>
</reference>